<protein>
    <recommendedName>
        <fullName evidence="1">DUF1918 domain-containing protein</fullName>
    </recommendedName>
</protein>
<evidence type="ECO:0000259" key="1">
    <source>
        <dbReference type="Pfam" id="PF08940"/>
    </source>
</evidence>
<keyword evidence="3" id="KW-1185">Reference proteome</keyword>
<accession>A0A402C0T2</accession>
<name>A0A402C0T2_RHOWR</name>
<dbReference type="Gene3D" id="2.30.30.440">
    <property type="entry name" value="Domain of unknown function DUF1918"/>
    <property type="match status" value="1"/>
</dbReference>
<reference evidence="2 3" key="1">
    <citation type="submission" date="2018-11" db="EMBL/GenBank/DDBJ databases">
        <title>Microbial catabolism of amino acid.</title>
        <authorList>
            <person name="Hibi M."/>
            <person name="Ogawa J."/>
        </authorList>
    </citation>
    <scope>NUCLEOTIDE SEQUENCE [LARGE SCALE GENOMIC DNA]</scope>
    <source>
        <strain evidence="2 3">C31-06</strain>
    </source>
</reference>
<dbReference type="AlphaFoldDB" id="A0A402C0T2"/>
<comment type="caution">
    <text evidence="2">The sequence shown here is derived from an EMBL/GenBank/DDBJ whole genome shotgun (WGS) entry which is preliminary data.</text>
</comment>
<evidence type="ECO:0000313" key="3">
    <source>
        <dbReference type="Proteomes" id="UP000287519"/>
    </source>
</evidence>
<dbReference type="EMBL" id="BHYM01000006">
    <property type="protein sequence ID" value="GCE37172.1"/>
    <property type="molecule type" value="Genomic_DNA"/>
</dbReference>
<dbReference type="InterPro" id="IPR015035">
    <property type="entry name" value="DUF1918"/>
</dbReference>
<sequence length="48" mass="5288">MVGVHETTAEVVEVHGENGEPPYLVRYDDGHEALVFPGSDAWVEHPKS</sequence>
<feature type="domain" description="DUF1918" evidence="1">
    <location>
        <begin position="2"/>
        <end position="43"/>
    </location>
</feature>
<dbReference type="Pfam" id="PF08940">
    <property type="entry name" value="DUF1918"/>
    <property type="match status" value="1"/>
</dbReference>
<dbReference type="Proteomes" id="UP000287519">
    <property type="component" value="Unassembled WGS sequence"/>
</dbReference>
<dbReference type="SUPFAM" id="SSF50118">
    <property type="entry name" value="Cell growth inhibitor/plasmid maintenance toxic component"/>
    <property type="match status" value="1"/>
</dbReference>
<proteinExistence type="predicted"/>
<evidence type="ECO:0000313" key="2">
    <source>
        <dbReference type="EMBL" id="GCE37172.1"/>
    </source>
</evidence>
<organism evidence="2 3">
    <name type="scientific">Rhodococcus wratislaviensis</name>
    <name type="common">Tsukamurella wratislaviensis</name>
    <dbReference type="NCBI Taxonomy" id="44752"/>
    <lineage>
        <taxon>Bacteria</taxon>
        <taxon>Bacillati</taxon>
        <taxon>Actinomycetota</taxon>
        <taxon>Actinomycetes</taxon>
        <taxon>Mycobacteriales</taxon>
        <taxon>Nocardiaceae</taxon>
        <taxon>Rhodococcus</taxon>
    </lineage>
</organism>
<gene>
    <name evidence="2" type="ORF">Rhow_006582</name>
</gene>